<dbReference type="InParanoid" id="A7TGA5"/>
<evidence type="ECO:0000256" key="4">
    <source>
        <dbReference type="ARBA" id="ARBA00022989"/>
    </source>
</evidence>
<feature type="transmembrane region" description="Helical" evidence="6">
    <location>
        <begin position="90"/>
        <end position="107"/>
    </location>
</feature>
<dbReference type="STRING" id="436907.A7TGA5"/>
<evidence type="ECO:0000256" key="6">
    <source>
        <dbReference type="SAM" id="Phobius"/>
    </source>
</evidence>
<accession>A7TGA5</accession>
<evidence type="ECO:0000256" key="2">
    <source>
        <dbReference type="ARBA" id="ARBA00009160"/>
    </source>
</evidence>
<dbReference type="GeneID" id="5546979"/>
<evidence type="ECO:0000256" key="1">
    <source>
        <dbReference type="ARBA" id="ARBA00004370"/>
    </source>
</evidence>
<dbReference type="AlphaFoldDB" id="A7TGA5"/>
<dbReference type="HOGENOM" id="CLU_103433_1_0_1"/>
<keyword evidence="3 6" id="KW-0812">Transmembrane</keyword>
<organism evidence="8">
    <name type="scientific">Vanderwaltozyma polyspora (strain ATCC 22028 / DSM 70294 / BCRC 21397 / CBS 2163 / NBRC 10782 / NRRL Y-8283 / UCD 57-17)</name>
    <name type="common">Kluyveromyces polysporus</name>
    <dbReference type="NCBI Taxonomy" id="436907"/>
    <lineage>
        <taxon>Eukaryota</taxon>
        <taxon>Fungi</taxon>
        <taxon>Dikarya</taxon>
        <taxon>Ascomycota</taxon>
        <taxon>Saccharomycotina</taxon>
        <taxon>Saccharomycetes</taxon>
        <taxon>Saccharomycetales</taxon>
        <taxon>Saccharomycetaceae</taxon>
        <taxon>Vanderwaltozyma</taxon>
    </lineage>
</organism>
<evidence type="ECO:0000256" key="5">
    <source>
        <dbReference type="ARBA" id="ARBA00023136"/>
    </source>
</evidence>
<dbReference type="eggNOG" id="ENOG502S4F4">
    <property type="taxonomic scope" value="Eukaryota"/>
</dbReference>
<dbReference type="RefSeq" id="XP_001646533.1">
    <property type="nucleotide sequence ID" value="XM_001646483.1"/>
</dbReference>
<protein>
    <submittedName>
        <fullName evidence="7">Uncharacterized protein</fullName>
    </submittedName>
</protein>
<evidence type="ECO:0000313" key="7">
    <source>
        <dbReference type="EMBL" id="EDO18675.1"/>
    </source>
</evidence>
<evidence type="ECO:0000313" key="8">
    <source>
        <dbReference type="Proteomes" id="UP000000267"/>
    </source>
</evidence>
<dbReference type="OMA" id="MWIRPIV"/>
<dbReference type="Pfam" id="PF04930">
    <property type="entry name" value="FUN14"/>
    <property type="match status" value="1"/>
</dbReference>
<dbReference type="KEGG" id="vpo:Kpol_1055p30"/>
<gene>
    <name evidence="7" type="ORF">Kpol_1055p30</name>
</gene>
<sequence>MLRFVTSGSMWIRPIVPKTRNLFGKFNLPTLAKNKTVISLLTVSTGIIGLHHTTSFPHFYNSQPIYNDIAVLDSSTRFESINLDNRRAKYREMCVGSVLGLVSGVIIGKISTVLAYVTVFSLLAIEWLSNKGIIDKSYLYGRTSRYLKHVAGSNISLDKPFFKVPFLLTFFISSLNI</sequence>
<dbReference type="OrthoDB" id="3990500at2759"/>
<dbReference type="InterPro" id="IPR007014">
    <property type="entry name" value="FUN14"/>
</dbReference>
<proteinExistence type="inferred from homology"/>
<keyword evidence="4 6" id="KW-1133">Transmembrane helix</keyword>
<dbReference type="GO" id="GO:0016020">
    <property type="term" value="C:membrane"/>
    <property type="evidence" value="ECO:0007669"/>
    <property type="project" value="UniProtKB-SubCell"/>
</dbReference>
<keyword evidence="5 6" id="KW-0472">Membrane</keyword>
<dbReference type="PhylomeDB" id="A7TGA5"/>
<keyword evidence="8" id="KW-1185">Reference proteome</keyword>
<reference evidence="7 8" key="1">
    <citation type="journal article" date="2007" name="Proc. Natl. Acad. Sci. U.S.A.">
        <title>Independent sorting-out of thousands of duplicated gene pairs in two yeast species descended from a whole-genome duplication.</title>
        <authorList>
            <person name="Scannell D.R."/>
            <person name="Frank A.C."/>
            <person name="Conant G.C."/>
            <person name="Byrne K.P."/>
            <person name="Woolfit M."/>
            <person name="Wolfe K.H."/>
        </authorList>
    </citation>
    <scope>NUCLEOTIDE SEQUENCE [LARGE SCALE GENOMIC DNA]</scope>
    <source>
        <strain evidence="8">ATCC 22028 / DSM 70294 / BCRC 21397 / CBS 2163 / NBRC 10782 / NRRL Y-8283 / UCD 57-17</strain>
    </source>
</reference>
<dbReference type="EMBL" id="DS480386">
    <property type="protein sequence ID" value="EDO18675.1"/>
    <property type="molecule type" value="Genomic_DNA"/>
</dbReference>
<comment type="similarity">
    <text evidence="2">Belongs to the FUN14 family.</text>
</comment>
<comment type="subcellular location">
    <subcellularLocation>
        <location evidence="1">Membrane</location>
    </subcellularLocation>
</comment>
<evidence type="ECO:0000256" key="3">
    <source>
        <dbReference type="ARBA" id="ARBA00022692"/>
    </source>
</evidence>
<dbReference type="Proteomes" id="UP000000267">
    <property type="component" value="Unassembled WGS sequence"/>
</dbReference>
<name>A7TGA5_VANPO</name>